<organism evidence="1">
    <name type="scientific">marine sediment metagenome</name>
    <dbReference type="NCBI Taxonomy" id="412755"/>
    <lineage>
        <taxon>unclassified sequences</taxon>
        <taxon>metagenomes</taxon>
        <taxon>ecological metagenomes</taxon>
    </lineage>
</organism>
<dbReference type="EMBL" id="BARU01026353">
    <property type="protein sequence ID" value="GAH75855.1"/>
    <property type="molecule type" value="Genomic_DNA"/>
</dbReference>
<comment type="caution">
    <text evidence="1">The sequence shown here is derived from an EMBL/GenBank/DDBJ whole genome shotgun (WGS) entry which is preliminary data.</text>
</comment>
<protein>
    <submittedName>
        <fullName evidence="1">Uncharacterized protein</fullName>
    </submittedName>
</protein>
<name>X1J2W2_9ZZZZ</name>
<dbReference type="AlphaFoldDB" id="X1J2W2"/>
<proteinExistence type="predicted"/>
<sequence>MSWPKTVQGISTMTVADGAKIRPDPESGLVRLSVWTGHVEGRARFCPDAAIELAKELIRAAQVARKGKTP</sequence>
<reference evidence="1" key="1">
    <citation type="journal article" date="2014" name="Front. Microbiol.">
        <title>High frequency of phylogenetically diverse reductive dehalogenase-homologous genes in deep subseafloor sedimentary metagenomes.</title>
        <authorList>
            <person name="Kawai M."/>
            <person name="Futagami T."/>
            <person name="Toyoda A."/>
            <person name="Takaki Y."/>
            <person name="Nishi S."/>
            <person name="Hori S."/>
            <person name="Arai W."/>
            <person name="Tsubouchi T."/>
            <person name="Morono Y."/>
            <person name="Uchiyama I."/>
            <person name="Ito T."/>
            <person name="Fujiyama A."/>
            <person name="Inagaki F."/>
            <person name="Takami H."/>
        </authorList>
    </citation>
    <scope>NUCLEOTIDE SEQUENCE</scope>
    <source>
        <strain evidence="1">Expedition CK06-06</strain>
    </source>
</reference>
<evidence type="ECO:0000313" key="1">
    <source>
        <dbReference type="EMBL" id="GAH75855.1"/>
    </source>
</evidence>
<accession>X1J2W2</accession>
<gene>
    <name evidence="1" type="ORF">S03H2_42345</name>
</gene>